<dbReference type="Proteomes" id="UP000245168">
    <property type="component" value="Unassembled WGS sequence"/>
</dbReference>
<evidence type="ECO:0000256" key="5">
    <source>
        <dbReference type="ARBA" id="ARBA00022801"/>
    </source>
</evidence>
<feature type="domain" description="Nudix hydrolase" evidence="8">
    <location>
        <begin position="50"/>
        <end position="179"/>
    </location>
</feature>
<dbReference type="GO" id="GO:0006753">
    <property type="term" value="P:nucleoside phosphate metabolic process"/>
    <property type="evidence" value="ECO:0007669"/>
    <property type="project" value="TreeGrafter"/>
</dbReference>
<comment type="caution">
    <text evidence="9">The sequence shown here is derived from an EMBL/GenBank/DDBJ whole genome shotgun (WGS) entry which is preliminary data.</text>
</comment>
<dbReference type="CDD" id="cd24161">
    <property type="entry name" value="NUDIX_ADPRase_Ndx2"/>
    <property type="match status" value="1"/>
</dbReference>
<dbReference type="PROSITE" id="PS51462">
    <property type="entry name" value="NUDIX"/>
    <property type="match status" value="1"/>
</dbReference>
<dbReference type="RefSeq" id="WP_109252711.1">
    <property type="nucleotide sequence ID" value="NZ_QEXV01000003.1"/>
</dbReference>
<organism evidence="9 10">
    <name type="scientific">Marinicauda salina</name>
    <dbReference type="NCBI Taxonomy" id="2135793"/>
    <lineage>
        <taxon>Bacteria</taxon>
        <taxon>Pseudomonadati</taxon>
        <taxon>Pseudomonadota</taxon>
        <taxon>Alphaproteobacteria</taxon>
        <taxon>Maricaulales</taxon>
        <taxon>Maricaulaceae</taxon>
        <taxon>Marinicauda</taxon>
    </lineage>
</organism>
<dbReference type="OrthoDB" id="177518at2"/>
<dbReference type="InterPro" id="IPR000086">
    <property type="entry name" value="NUDIX_hydrolase_dom"/>
</dbReference>
<dbReference type="Gene3D" id="3.90.79.10">
    <property type="entry name" value="Nucleoside Triphosphate Pyrophosphohydrolase"/>
    <property type="match status" value="1"/>
</dbReference>
<reference evidence="10" key="1">
    <citation type="submission" date="2018-05" db="EMBL/GenBank/DDBJ databases">
        <authorList>
            <person name="Liu B.-T."/>
        </authorList>
    </citation>
    <scope>NUCLEOTIDE SEQUENCE [LARGE SCALE GENOMIC DNA]</scope>
    <source>
        <strain evidence="10">WD6-1</strain>
    </source>
</reference>
<protein>
    <recommendedName>
        <fullName evidence="4">GDP-mannose pyrophosphatase</fullName>
    </recommendedName>
    <alternativeName>
        <fullName evidence="6">GDP-mannose hydrolase</fullName>
    </alternativeName>
    <alternativeName>
        <fullName evidence="7">GDPMK</fullName>
    </alternativeName>
</protein>
<dbReference type="AlphaFoldDB" id="A0A2U2BU19"/>
<evidence type="ECO:0000256" key="7">
    <source>
        <dbReference type="ARBA" id="ARBA00032272"/>
    </source>
</evidence>
<evidence type="ECO:0000256" key="4">
    <source>
        <dbReference type="ARBA" id="ARBA00016377"/>
    </source>
</evidence>
<evidence type="ECO:0000256" key="2">
    <source>
        <dbReference type="ARBA" id="ARBA00001946"/>
    </source>
</evidence>
<evidence type="ECO:0000313" key="10">
    <source>
        <dbReference type="Proteomes" id="UP000245168"/>
    </source>
</evidence>
<evidence type="ECO:0000256" key="1">
    <source>
        <dbReference type="ARBA" id="ARBA00000847"/>
    </source>
</evidence>
<dbReference type="PANTHER" id="PTHR11839:SF18">
    <property type="entry name" value="NUDIX HYDROLASE DOMAIN-CONTAINING PROTEIN"/>
    <property type="match status" value="1"/>
</dbReference>
<dbReference type="InterPro" id="IPR015797">
    <property type="entry name" value="NUDIX_hydrolase-like_dom_sf"/>
</dbReference>
<evidence type="ECO:0000256" key="3">
    <source>
        <dbReference type="ARBA" id="ARBA00007275"/>
    </source>
</evidence>
<comment type="cofactor">
    <cofactor evidence="2">
        <name>Mg(2+)</name>
        <dbReference type="ChEBI" id="CHEBI:18420"/>
    </cofactor>
</comment>
<name>A0A2U2BU19_9PROT</name>
<dbReference type="GO" id="GO:0019693">
    <property type="term" value="P:ribose phosphate metabolic process"/>
    <property type="evidence" value="ECO:0007669"/>
    <property type="project" value="TreeGrafter"/>
</dbReference>
<comment type="similarity">
    <text evidence="3">Belongs to the Nudix hydrolase family. NudK subfamily.</text>
</comment>
<comment type="catalytic activity">
    <reaction evidence="1">
        <text>GDP-alpha-D-mannose + H2O = alpha-D-mannose 1-phosphate + GMP + 2 H(+)</text>
        <dbReference type="Rhea" id="RHEA:27978"/>
        <dbReference type="ChEBI" id="CHEBI:15377"/>
        <dbReference type="ChEBI" id="CHEBI:15378"/>
        <dbReference type="ChEBI" id="CHEBI:57527"/>
        <dbReference type="ChEBI" id="CHEBI:58115"/>
        <dbReference type="ChEBI" id="CHEBI:58409"/>
    </reaction>
</comment>
<dbReference type="GO" id="GO:0005829">
    <property type="term" value="C:cytosol"/>
    <property type="evidence" value="ECO:0007669"/>
    <property type="project" value="TreeGrafter"/>
</dbReference>
<evidence type="ECO:0000313" key="9">
    <source>
        <dbReference type="EMBL" id="PWE17480.1"/>
    </source>
</evidence>
<accession>A0A2U2BU19</accession>
<gene>
    <name evidence="9" type="ORF">DDZ18_07355</name>
</gene>
<evidence type="ECO:0000256" key="6">
    <source>
        <dbReference type="ARBA" id="ARBA00032162"/>
    </source>
</evidence>
<dbReference type="GO" id="GO:0016787">
    <property type="term" value="F:hydrolase activity"/>
    <property type="evidence" value="ECO:0007669"/>
    <property type="project" value="UniProtKB-KW"/>
</dbReference>
<keyword evidence="5" id="KW-0378">Hydrolase</keyword>
<dbReference type="PANTHER" id="PTHR11839">
    <property type="entry name" value="UDP/ADP-SUGAR PYROPHOSPHATASE"/>
    <property type="match status" value="1"/>
</dbReference>
<sequence length="208" mass="22685">MSDDTQDERRRGPWTIRAERVGYRNPWLTVTEYDVLKPDGAPGLYGVVSPVHLAIGVVPVFADGTVMLVGQHRFALDAHSWELPEGGGKPDVPPLESAKRELLEETGLTAANWREILDFDVSNSVTDERAIAFLAWDLARGEAAPEGAEADITQRREPFQAALEMAMSGEIRDGFTLAMLAKADYMARKGMLPDALAAAILAEPPSAR</sequence>
<proteinExistence type="inferred from homology"/>
<evidence type="ECO:0000259" key="8">
    <source>
        <dbReference type="PROSITE" id="PS51462"/>
    </source>
</evidence>
<dbReference type="EMBL" id="QEXV01000003">
    <property type="protein sequence ID" value="PWE17480.1"/>
    <property type="molecule type" value="Genomic_DNA"/>
</dbReference>
<keyword evidence="10" id="KW-1185">Reference proteome</keyword>
<dbReference type="Pfam" id="PF00293">
    <property type="entry name" value="NUDIX"/>
    <property type="match status" value="1"/>
</dbReference>
<dbReference type="SUPFAM" id="SSF55811">
    <property type="entry name" value="Nudix"/>
    <property type="match status" value="1"/>
</dbReference>